<dbReference type="GO" id="GO:0007155">
    <property type="term" value="P:cell adhesion"/>
    <property type="evidence" value="ECO:0007669"/>
    <property type="project" value="InterPro"/>
</dbReference>
<dbReference type="Proteomes" id="UP000584325">
    <property type="component" value="Unassembled WGS sequence"/>
</dbReference>
<feature type="transmembrane region" description="Helical" evidence="4">
    <location>
        <begin position="12"/>
        <end position="35"/>
    </location>
</feature>
<reference evidence="5 6" key="1">
    <citation type="submission" date="2020-08" db="EMBL/GenBank/DDBJ databases">
        <title>Genomic Encyclopedia of Type Strains, Phase III (KMG-III): the genomes of soil and plant-associated and newly described type strains.</title>
        <authorList>
            <person name="Whitman W."/>
        </authorList>
    </citation>
    <scope>NUCLEOTIDE SEQUENCE [LARGE SCALE GENOMIC DNA]</scope>
    <source>
        <strain evidence="5 6">CECT 7753</strain>
    </source>
</reference>
<keyword evidence="4" id="KW-0472">Membrane</keyword>
<dbReference type="PANTHER" id="PTHR30093">
    <property type="entry name" value="GENERAL SECRETION PATHWAY PROTEIN G"/>
    <property type="match status" value="1"/>
</dbReference>
<dbReference type="InterPro" id="IPR001082">
    <property type="entry name" value="Pilin"/>
</dbReference>
<dbReference type="EMBL" id="JACHXS010000002">
    <property type="protein sequence ID" value="MBB3220460.1"/>
    <property type="molecule type" value="Genomic_DNA"/>
</dbReference>
<protein>
    <submittedName>
        <fullName evidence="5">Type IV pilus assembly protein PilA</fullName>
    </submittedName>
</protein>
<dbReference type="GO" id="GO:0009289">
    <property type="term" value="C:pilus"/>
    <property type="evidence" value="ECO:0007669"/>
    <property type="project" value="InterPro"/>
</dbReference>
<keyword evidence="3" id="KW-0281">Fimbrium</keyword>
<sequence>MKSMNQKAQGGFTLIELMIVVAIIGILAAVAIPAYSDYTAKAKVSEASSISQPARLAIAQAFNEGSLSATTNNASLNLPTNTTITSKYVTSVTAAGTSATAGTVTVVMKDTNIAEIDGDSIVYDIACVEGAQCTTTVNATTSTVADKYLPKM</sequence>
<dbReference type="Pfam" id="PF00114">
    <property type="entry name" value="Pilin"/>
    <property type="match status" value="1"/>
</dbReference>
<gene>
    <name evidence="5" type="ORF">FHS02_001259</name>
</gene>
<evidence type="ECO:0000256" key="2">
    <source>
        <dbReference type="ARBA" id="ARBA00022481"/>
    </source>
</evidence>
<dbReference type="InterPro" id="IPR045584">
    <property type="entry name" value="Pilin-like"/>
</dbReference>
<keyword evidence="2" id="KW-0488">Methylation</keyword>
<proteinExistence type="inferred from homology"/>
<evidence type="ECO:0000313" key="5">
    <source>
        <dbReference type="EMBL" id="MBB3220460.1"/>
    </source>
</evidence>
<organism evidence="5 6">
    <name type="scientific">Pseudoduganella umbonata</name>
    <dbReference type="NCBI Taxonomy" id="864828"/>
    <lineage>
        <taxon>Bacteria</taxon>
        <taxon>Pseudomonadati</taxon>
        <taxon>Pseudomonadota</taxon>
        <taxon>Betaproteobacteria</taxon>
        <taxon>Burkholderiales</taxon>
        <taxon>Oxalobacteraceae</taxon>
        <taxon>Telluria group</taxon>
        <taxon>Pseudoduganella</taxon>
    </lineage>
</organism>
<dbReference type="Pfam" id="PF07963">
    <property type="entry name" value="N_methyl"/>
    <property type="match status" value="1"/>
</dbReference>
<comment type="similarity">
    <text evidence="1 3">Belongs to the N-Me-Phe pilin family.</text>
</comment>
<dbReference type="NCBIfam" id="TIGR02532">
    <property type="entry name" value="IV_pilin_GFxxxE"/>
    <property type="match status" value="1"/>
</dbReference>
<dbReference type="InterPro" id="IPR012902">
    <property type="entry name" value="N_methyl_site"/>
</dbReference>
<evidence type="ECO:0000256" key="4">
    <source>
        <dbReference type="SAM" id="Phobius"/>
    </source>
</evidence>
<keyword evidence="4" id="KW-1133">Transmembrane helix</keyword>
<evidence type="ECO:0000313" key="6">
    <source>
        <dbReference type="Proteomes" id="UP000584325"/>
    </source>
</evidence>
<comment type="caution">
    <text evidence="5">The sequence shown here is derived from an EMBL/GenBank/DDBJ whole genome shotgun (WGS) entry which is preliminary data.</text>
</comment>
<keyword evidence="4" id="KW-0812">Transmembrane</keyword>
<dbReference type="Gene3D" id="3.30.700.10">
    <property type="entry name" value="Glycoprotein, Type 4 Pilin"/>
    <property type="match status" value="1"/>
</dbReference>
<dbReference type="PROSITE" id="PS00409">
    <property type="entry name" value="PROKAR_NTER_METHYL"/>
    <property type="match status" value="1"/>
</dbReference>
<dbReference type="AlphaFoldDB" id="A0A7W5E9Z5"/>
<dbReference type="RefSeq" id="WP_307722158.1">
    <property type="nucleotide sequence ID" value="NZ_CP040017.1"/>
</dbReference>
<name>A0A7W5E9Z5_9BURK</name>
<dbReference type="PANTHER" id="PTHR30093:SF34">
    <property type="entry name" value="PREPILIN PEPTIDASE-DEPENDENT PROTEIN D"/>
    <property type="match status" value="1"/>
</dbReference>
<accession>A0A7W5E9Z5</accession>
<evidence type="ECO:0000256" key="3">
    <source>
        <dbReference type="RuleBase" id="RU000389"/>
    </source>
</evidence>
<dbReference type="SUPFAM" id="SSF54523">
    <property type="entry name" value="Pili subunits"/>
    <property type="match status" value="1"/>
</dbReference>
<evidence type="ECO:0000256" key="1">
    <source>
        <dbReference type="ARBA" id="ARBA00005233"/>
    </source>
</evidence>